<dbReference type="InterPro" id="IPR006405">
    <property type="entry name" value="Nic_PRibTrfase_pncB"/>
</dbReference>
<keyword evidence="4" id="KW-0597">Phosphoprotein</keyword>
<gene>
    <name evidence="12" type="ORF">O6R05_01690</name>
</gene>
<keyword evidence="12" id="KW-0328">Glycosyltransferase</keyword>
<name>A0ABY7QW14_9FIRM</name>
<comment type="catalytic activity">
    <reaction evidence="8 9">
        <text>5-phospho-alpha-D-ribose 1-diphosphate + nicotinate + ATP + H2O = nicotinate beta-D-ribonucleotide + ADP + phosphate + diphosphate</text>
        <dbReference type="Rhea" id="RHEA:36163"/>
        <dbReference type="ChEBI" id="CHEBI:15377"/>
        <dbReference type="ChEBI" id="CHEBI:30616"/>
        <dbReference type="ChEBI" id="CHEBI:32544"/>
        <dbReference type="ChEBI" id="CHEBI:33019"/>
        <dbReference type="ChEBI" id="CHEBI:43474"/>
        <dbReference type="ChEBI" id="CHEBI:57502"/>
        <dbReference type="ChEBI" id="CHEBI:58017"/>
        <dbReference type="ChEBI" id="CHEBI:456216"/>
        <dbReference type="EC" id="6.3.4.21"/>
    </reaction>
</comment>
<dbReference type="CDD" id="cd01570">
    <property type="entry name" value="NAPRTase_A"/>
    <property type="match status" value="1"/>
</dbReference>
<dbReference type="Pfam" id="PF17956">
    <property type="entry name" value="NAPRTase_C"/>
    <property type="match status" value="1"/>
</dbReference>
<protein>
    <recommendedName>
        <fullName evidence="3 9">Nicotinate phosphoribosyltransferase</fullName>
        <ecNumber evidence="3 9">6.3.4.21</ecNumber>
    </recommendedName>
</protein>
<dbReference type="PIRSF" id="PIRSF000484">
    <property type="entry name" value="NAPRT"/>
    <property type="match status" value="1"/>
</dbReference>
<evidence type="ECO:0000313" key="12">
    <source>
        <dbReference type="EMBL" id="WBW50279.1"/>
    </source>
</evidence>
<dbReference type="GO" id="GO:0016757">
    <property type="term" value="F:glycosyltransferase activity"/>
    <property type="evidence" value="ECO:0007669"/>
    <property type="project" value="UniProtKB-KW"/>
</dbReference>
<evidence type="ECO:0000259" key="10">
    <source>
        <dbReference type="Pfam" id="PF17767"/>
    </source>
</evidence>
<dbReference type="NCBIfam" id="TIGR01513">
    <property type="entry name" value="NAPRTase_put"/>
    <property type="match status" value="1"/>
</dbReference>
<dbReference type="Gene3D" id="3.20.140.10">
    <property type="entry name" value="nicotinate phosphoribosyltransferase"/>
    <property type="match status" value="1"/>
</dbReference>
<keyword evidence="5 9" id="KW-0436">Ligase</keyword>
<comment type="PTM">
    <text evidence="9">Transiently phosphorylated on a His residue during the reaction cycle. Phosphorylation strongly increases the affinity for substrates and increases the rate of nicotinate D-ribonucleotide production. Dephosphorylation regenerates the low-affinity form of the enzyme, leading to product release.</text>
</comment>
<evidence type="ECO:0000313" key="13">
    <source>
        <dbReference type="Proteomes" id="UP001210339"/>
    </source>
</evidence>
<evidence type="ECO:0000259" key="11">
    <source>
        <dbReference type="Pfam" id="PF17956"/>
    </source>
</evidence>
<dbReference type="EC" id="6.3.4.21" evidence="3 9"/>
<evidence type="ECO:0000256" key="7">
    <source>
        <dbReference type="ARBA" id="ARBA00022679"/>
    </source>
</evidence>
<evidence type="ECO:0000256" key="1">
    <source>
        <dbReference type="ARBA" id="ARBA00004952"/>
    </source>
</evidence>
<dbReference type="Pfam" id="PF17767">
    <property type="entry name" value="NAPRTase_N"/>
    <property type="match status" value="1"/>
</dbReference>
<dbReference type="InterPro" id="IPR007229">
    <property type="entry name" value="Nic_PRibTrfase-Fam"/>
</dbReference>
<dbReference type="InterPro" id="IPR036068">
    <property type="entry name" value="Nicotinate_pribotase-like_C"/>
</dbReference>
<evidence type="ECO:0000256" key="5">
    <source>
        <dbReference type="ARBA" id="ARBA00022598"/>
    </source>
</evidence>
<dbReference type="InterPro" id="IPR040727">
    <property type="entry name" value="NAPRTase_N"/>
</dbReference>
<dbReference type="EMBL" id="CP115667">
    <property type="protein sequence ID" value="WBW50279.1"/>
    <property type="molecule type" value="Genomic_DNA"/>
</dbReference>
<evidence type="ECO:0000256" key="6">
    <source>
        <dbReference type="ARBA" id="ARBA00022642"/>
    </source>
</evidence>
<dbReference type="PANTHER" id="PTHR11098:SF1">
    <property type="entry name" value="NICOTINATE PHOSPHORIBOSYLTRANSFERASE"/>
    <property type="match status" value="1"/>
</dbReference>
<dbReference type="GO" id="GO:0004516">
    <property type="term" value="F:nicotinate phosphoribosyltransferase activity"/>
    <property type="evidence" value="ECO:0007669"/>
    <property type="project" value="UniProtKB-EC"/>
</dbReference>
<dbReference type="RefSeq" id="WP_271191811.1">
    <property type="nucleotide sequence ID" value="NZ_CP115667.1"/>
</dbReference>
<comment type="function">
    <text evidence="9">Catalyzes the first step in the biosynthesis of NAD from nicotinic acid, the ATP-dependent synthesis of beta-nicotinate D-ribonucleotide from nicotinate and 5-phospho-D-ribose 1-phosphate.</text>
</comment>
<feature type="domain" description="Nicotinate phosphoribosyltransferase C-terminal" evidence="11">
    <location>
        <begin position="366"/>
        <end position="474"/>
    </location>
</feature>
<keyword evidence="13" id="KW-1185">Reference proteome</keyword>
<evidence type="ECO:0000256" key="2">
    <source>
        <dbReference type="ARBA" id="ARBA00010897"/>
    </source>
</evidence>
<keyword evidence="7 9" id="KW-0808">Transferase</keyword>
<evidence type="ECO:0000256" key="8">
    <source>
        <dbReference type="ARBA" id="ARBA00048668"/>
    </source>
</evidence>
<evidence type="ECO:0000256" key="9">
    <source>
        <dbReference type="RuleBase" id="RU365100"/>
    </source>
</evidence>
<comment type="similarity">
    <text evidence="2 9">Belongs to the NAPRTase family.</text>
</comment>
<dbReference type="NCBIfam" id="NF009131">
    <property type="entry name" value="PRK12484.1"/>
    <property type="match status" value="1"/>
</dbReference>
<sequence length="486" mass="54816">MEKIQRNRNNYTLLVDFYELTMAGGFLKSGRAEQIVTFDMFFRTVPDHANFAIMAGLEQVIDYIENLNFTEEDIDFLKSKGIFDEAFFDYLRRFHFECDMWAVPEGTVIFPGEPLVIVKGPALQAQFIETMLLVTLNHQSMIATKANRIVTAADGRPVIEFGSRRAQGYSGAILGARAAYIGGCIGTACTLADKLYGVPSMGTMAHSWVQLFDTEYEAFLEFAKAYPDNCVLLVDTYDTLGSGVPNAIKVFTEYLVPNGYRPKGIRIDSGDMAYLSKMARYMLDEAGFTDCTIMASNSLDEYTIDNLKLQKAAIDSYGVGERLITSKSAPVFGGVYKLTSVFDGEKEIPKIKISENVAKITNPGFKKLYRFYDKATGKALADVVTLAHETIDTDTYEIFHPIHIWKRKVLKNFEAVALLEPVYEQGQLVYDMPSLDAIRDRARDQVERLWDEVKRLESPQEYIVDLSQALWDLKDQLLKAHRKGIS</sequence>
<comment type="pathway">
    <text evidence="1 9">Cofactor biosynthesis; NAD(+) biosynthesis; nicotinate D-ribonucleotide from nicotinate: step 1/1.</text>
</comment>
<dbReference type="InterPro" id="IPR013785">
    <property type="entry name" value="Aldolase_TIM"/>
</dbReference>
<feature type="domain" description="Nicotinate phosphoribosyltransferase N-terminal" evidence="10">
    <location>
        <begin position="13"/>
        <end position="137"/>
    </location>
</feature>
<dbReference type="InterPro" id="IPR041619">
    <property type="entry name" value="NAPRTase_C"/>
</dbReference>
<proteinExistence type="inferred from homology"/>
<reference evidence="12 13" key="1">
    <citation type="submission" date="2023-01" db="EMBL/GenBank/DDBJ databases">
        <authorList>
            <person name="Lee S.H."/>
            <person name="Jung H.S."/>
            <person name="Yun J.U."/>
        </authorList>
    </citation>
    <scope>NUCLEOTIDE SEQUENCE [LARGE SCALE GENOMIC DNA]</scope>
    <source>
        <strain evidence="12 13">CBA3646</strain>
    </source>
</reference>
<organism evidence="12 13">
    <name type="scientific">Peptoniphilus equinus</name>
    <dbReference type="NCBI Taxonomy" id="3016343"/>
    <lineage>
        <taxon>Bacteria</taxon>
        <taxon>Bacillati</taxon>
        <taxon>Bacillota</taxon>
        <taxon>Tissierellia</taxon>
        <taxon>Tissierellales</taxon>
        <taxon>Peptoniphilaceae</taxon>
        <taxon>Peptoniphilus</taxon>
    </lineage>
</organism>
<dbReference type="SUPFAM" id="SSF54675">
    <property type="entry name" value="Nicotinate/Quinolinate PRTase N-terminal domain-like"/>
    <property type="match status" value="1"/>
</dbReference>
<evidence type="ECO:0000256" key="3">
    <source>
        <dbReference type="ARBA" id="ARBA00013236"/>
    </source>
</evidence>
<dbReference type="Proteomes" id="UP001210339">
    <property type="component" value="Chromosome"/>
</dbReference>
<dbReference type="Gene3D" id="3.20.20.70">
    <property type="entry name" value="Aldolase class I"/>
    <property type="match status" value="1"/>
</dbReference>
<dbReference type="NCBIfam" id="NF006695">
    <property type="entry name" value="PRK09243.1-2"/>
    <property type="match status" value="1"/>
</dbReference>
<accession>A0ABY7QW14</accession>
<dbReference type="PANTHER" id="PTHR11098">
    <property type="entry name" value="NICOTINATE PHOSPHORIBOSYLTRANSFERASE"/>
    <property type="match status" value="1"/>
</dbReference>
<dbReference type="SUPFAM" id="SSF51690">
    <property type="entry name" value="Nicotinate/Quinolinate PRTase C-terminal domain-like"/>
    <property type="match status" value="1"/>
</dbReference>
<keyword evidence="6 9" id="KW-0662">Pyridine nucleotide biosynthesis</keyword>
<evidence type="ECO:0000256" key="4">
    <source>
        <dbReference type="ARBA" id="ARBA00022553"/>
    </source>
</evidence>